<reference evidence="7 8" key="5">
    <citation type="journal article" date="2019" name="Antimicrob. Agents Chemother.">
        <title>Applying Rapid Whole Genome Sequencing to Predict Phenotypic Antimicrobial Susceptibility Testing Results Among Carbapenem-Resistant Klebsiella pneumoniae Clinical Isolates.</title>
        <authorList>
            <person name="Tamma P.D."/>
            <person name="Fan Y."/>
            <person name="Bergman Y."/>
            <person name="Pertea G."/>
            <person name="Kazmi A."/>
            <person name="Lewis S."/>
            <person name="Carroll K.C."/>
            <person name="Schatz M.C."/>
            <person name="Timp W."/>
            <person name="Simner P.J."/>
        </authorList>
    </citation>
    <scope>NUCLEOTIDE SEQUENCE [LARGE SCALE GENOMIC DNA]</scope>
    <source>
        <strain evidence="5 8">KLPN_104</strain>
        <strain evidence="4 7">KLPN_33</strain>
    </source>
</reference>
<reference evidence="2" key="2">
    <citation type="submission" date="2018-08" db="EMBL/GenBank/DDBJ databases">
        <title>Klebsiella pneumoniae genome sequencing and assembly.</title>
        <authorList>
            <person name="Martins R.C.R."/>
            <person name="Perdigao-Neto L.V."/>
            <person name="Costa S.F."/>
            <person name="Levin A.S.S."/>
        </authorList>
    </citation>
    <scope>NUCLEOTIDE SEQUENCE</scope>
    <source>
        <strain evidence="2">BC_5001</strain>
    </source>
</reference>
<evidence type="ECO:0000313" key="9">
    <source>
        <dbReference type="Proteomes" id="UP000283322"/>
    </source>
</evidence>
<dbReference type="Proteomes" id="UP000275975">
    <property type="component" value="Unassembled WGS sequence"/>
</dbReference>
<name>A0A1V7HM82_KLEPN</name>
<reference evidence="3 9" key="4">
    <citation type="submission" date="2018-10" db="EMBL/GenBank/DDBJ databases">
        <authorList>
            <person name="Vanduin D."/>
            <person name="Fouts D."/>
            <person name="Wright M."/>
            <person name="Sutton G."/>
            <person name="Nguyen K."/>
            <person name="Kreiswirth B."/>
            <person name="Chen L."/>
            <person name="Rojas L."/>
            <person name="Hujer A."/>
            <person name="Hujer K."/>
            <person name="Bonomo R."/>
            <person name="Adams M."/>
        </authorList>
    </citation>
    <scope>NUCLEOTIDE SEQUENCE [LARGE SCALE GENOMIC DNA]</scope>
    <source>
        <strain evidence="3 9">CRK0165</strain>
    </source>
</reference>
<reference evidence="6 10" key="7">
    <citation type="submission" date="2019-08" db="EMBL/GenBank/DDBJ databases">
        <title>Phenotypic and genetic characterization of extended-spectrum b-lactamase-producing hypermucoviscous Klebsiella pneumoniae from Chile.</title>
        <authorList>
            <person name="Morales-Leon F."/>
            <person name="Caro C."/>
            <person name="Opazo-Capurro A."/>
            <person name="Lincopan N."/>
            <person name="Dominguez-Yevenes M."/>
            <person name="Lima C."/>
            <person name="Bello-Toledo H."/>
            <person name="Gonzalez-Rocha G."/>
        </authorList>
    </citation>
    <scope>NUCLEOTIDE SEQUENCE [LARGE SCALE GENOMIC DNA]</scope>
    <source>
        <strain evidence="6 10">UCO-494</strain>
    </source>
</reference>
<organism evidence="6 10">
    <name type="scientific">Klebsiella pneumoniae</name>
    <dbReference type="NCBI Taxonomy" id="573"/>
    <lineage>
        <taxon>Bacteria</taxon>
        <taxon>Pseudomonadati</taxon>
        <taxon>Pseudomonadota</taxon>
        <taxon>Gammaproteobacteria</taxon>
        <taxon>Enterobacterales</taxon>
        <taxon>Enterobacteriaceae</taxon>
        <taxon>Klebsiella/Raoultella group</taxon>
        <taxon>Klebsiella</taxon>
        <taxon>Klebsiella pneumoniae complex</taxon>
    </lineage>
</organism>
<evidence type="ECO:0000313" key="5">
    <source>
        <dbReference type="EMBL" id="RRF05415.1"/>
    </source>
</evidence>
<dbReference type="Proteomes" id="UP000253559">
    <property type="component" value="Unassembled WGS sequence"/>
</dbReference>
<dbReference type="EMBL" id="VINI01000008">
    <property type="protein sequence ID" value="MSS31453.1"/>
    <property type="molecule type" value="Genomic_DNA"/>
</dbReference>
<dbReference type="EMBL" id="VSSY01000012">
    <property type="protein sequence ID" value="TYL77956.1"/>
    <property type="molecule type" value="Genomic_DNA"/>
</dbReference>
<sequence length="67" mass="7704">MQNNKTLHIPYESGIFSICRRFKNTRSTKLRKLSSAVIYVLLHHYLCKLPGLRLCAVGRGSLVSDWL</sequence>
<evidence type="ECO:0000313" key="4">
    <source>
        <dbReference type="EMBL" id="RRE44045.1"/>
    </source>
</evidence>
<dbReference type="EMBL" id="MPYG04000062">
    <property type="protein sequence ID" value="ROH00003.1"/>
    <property type="molecule type" value="Genomic_DNA"/>
</dbReference>
<evidence type="ECO:0000313" key="8">
    <source>
        <dbReference type="Proteomes" id="UP000275975"/>
    </source>
</evidence>
<proteinExistence type="predicted"/>
<accession>A0A1V7HM82</accession>
<reference evidence="1 11" key="6">
    <citation type="submission" date="2019-07" db="EMBL/GenBank/DDBJ databases">
        <title>Genome sequence of OXA-232-producing Klebsiella pneumoniae ST23 from septicemic neonate.</title>
        <authorList>
            <person name="Mukherjee S."/>
            <person name="Naha S."/>
            <person name="Bhadury P."/>
            <person name="Basu S."/>
        </authorList>
    </citation>
    <scope>NUCLEOTIDE SEQUENCE [LARGE SCALE GENOMIC DNA]</scope>
    <source>
        <strain evidence="1 11">EN5275</strain>
    </source>
</reference>
<dbReference type="Proteomes" id="UP000468995">
    <property type="component" value="Unassembled WGS sequence"/>
</dbReference>
<evidence type="ECO:0000313" key="11">
    <source>
        <dbReference type="Proteomes" id="UP000468995"/>
    </source>
</evidence>
<evidence type="ECO:0000313" key="7">
    <source>
        <dbReference type="Proteomes" id="UP000272440"/>
    </source>
</evidence>
<reference evidence="2" key="1">
    <citation type="submission" date="2018-07" db="EMBL/GenBank/DDBJ databases">
        <authorList>
            <person name="Martins R.C."/>
            <person name="Perdigao-Neto L.V."/>
            <person name="Costa S.F."/>
            <person name="Levin A.S.S."/>
        </authorList>
    </citation>
    <scope>NUCLEOTIDE SEQUENCE</scope>
    <source>
        <strain evidence="2">BC_5001</strain>
    </source>
</reference>
<protein>
    <submittedName>
        <fullName evidence="6">Uncharacterized protein</fullName>
    </submittedName>
</protein>
<evidence type="ECO:0000313" key="6">
    <source>
        <dbReference type="EMBL" id="TYL77956.1"/>
    </source>
</evidence>
<evidence type="ECO:0000313" key="10">
    <source>
        <dbReference type="Proteomes" id="UP000322977"/>
    </source>
</evidence>
<evidence type="ECO:0000313" key="2">
    <source>
        <dbReference type="EMBL" id="RBZ20071.1"/>
    </source>
</evidence>
<evidence type="ECO:0000313" key="1">
    <source>
        <dbReference type="EMBL" id="MSS31453.1"/>
    </source>
</evidence>
<evidence type="ECO:0000313" key="3">
    <source>
        <dbReference type="EMBL" id="ROH00003.1"/>
    </source>
</evidence>
<dbReference type="Proteomes" id="UP000322977">
    <property type="component" value="Unassembled WGS sequence"/>
</dbReference>
<gene>
    <name evidence="3" type="ORF">BL124_00008265</name>
    <name evidence="2" type="ORF">DM078_18930</name>
    <name evidence="5" type="ORF">EAO17_03865</name>
    <name evidence="4" type="ORF">EAO28_25245</name>
    <name evidence="1" type="ORF">FME62_11805</name>
    <name evidence="6" type="ORF">FXN67_15520</name>
</gene>
<comment type="caution">
    <text evidence="6">The sequence shown here is derived from an EMBL/GenBank/DDBJ whole genome shotgun (WGS) entry which is preliminary data.</text>
</comment>
<dbReference type="EMBL" id="QOHW01000015">
    <property type="protein sequence ID" value="RBZ20071.1"/>
    <property type="molecule type" value="Genomic_DNA"/>
</dbReference>
<dbReference type="Proteomes" id="UP000283322">
    <property type="component" value="Unassembled WGS sequence"/>
</dbReference>
<dbReference type="EMBL" id="RCZY01000002">
    <property type="protein sequence ID" value="RRE44045.1"/>
    <property type="molecule type" value="Genomic_DNA"/>
</dbReference>
<reference evidence="5" key="3">
    <citation type="submission" date="2018-10" db="EMBL/GenBank/DDBJ databases">
        <authorList>
            <person name="Fan Y."/>
            <person name="Timp W."/>
            <person name="Bergman Y."/>
            <person name="Tamma P."/>
            <person name="Simner P."/>
        </authorList>
    </citation>
    <scope>NUCLEOTIDE SEQUENCE</scope>
    <source>
        <strain evidence="5">KLPN_104</strain>
    </source>
</reference>
<dbReference type="EMBL" id="RDAM01000001">
    <property type="protein sequence ID" value="RRF05415.1"/>
    <property type="molecule type" value="Genomic_DNA"/>
</dbReference>
<dbReference type="AlphaFoldDB" id="A0A1V7HM82"/>
<dbReference type="Proteomes" id="UP000272440">
    <property type="component" value="Unassembled WGS sequence"/>
</dbReference>